<evidence type="ECO:0000313" key="9">
    <source>
        <dbReference type="EMBL" id="ACB33812.1"/>
    </source>
</evidence>
<dbReference type="InterPro" id="IPR005895">
    <property type="entry name" value="ABC_transptr_haem_export_CcmA"/>
</dbReference>
<keyword evidence="5" id="KW-0067">ATP-binding</keyword>
<dbReference type="InterPro" id="IPR027417">
    <property type="entry name" value="P-loop_NTPase"/>
</dbReference>
<dbReference type="SUPFAM" id="SSF52540">
    <property type="entry name" value="P-loop containing nucleoside triphosphate hydrolases"/>
    <property type="match status" value="1"/>
</dbReference>
<dbReference type="InterPro" id="IPR003439">
    <property type="entry name" value="ABC_transporter-like_ATP-bd"/>
</dbReference>
<evidence type="ECO:0000256" key="1">
    <source>
        <dbReference type="ARBA" id="ARBA00022448"/>
    </source>
</evidence>
<dbReference type="Pfam" id="PF00005">
    <property type="entry name" value="ABC_tran"/>
    <property type="match status" value="1"/>
</dbReference>
<dbReference type="PANTHER" id="PTHR43499:SF1">
    <property type="entry name" value="ABC TRANSPORTER I FAMILY MEMBER 1"/>
    <property type="match status" value="1"/>
</dbReference>
<dbReference type="GO" id="GO:0016887">
    <property type="term" value="F:ATP hydrolysis activity"/>
    <property type="evidence" value="ECO:0007669"/>
    <property type="project" value="InterPro"/>
</dbReference>
<dbReference type="HOGENOM" id="CLU_000604_1_2_4"/>
<dbReference type="EMBL" id="CP001013">
    <property type="protein sequence ID" value="ACB33812.1"/>
    <property type="molecule type" value="Genomic_DNA"/>
</dbReference>
<evidence type="ECO:0000256" key="4">
    <source>
        <dbReference type="ARBA" id="ARBA00022748"/>
    </source>
</evidence>
<keyword evidence="7" id="KW-0472">Membrane</keyword>
<evidence type="ECO:0000313" key="10">
    <source>
        <dbReference type="Proteomes" id="UP000001693"/>
    </source>
</evidence>
<dbReference type="AlphaFoldDB" id="B1XWE4"/>
<keyword evidence="1" id="KW-0813">Transport</keyword>
<keyword evidence="2" id="KW-1003">Cell membrane</keyword>
<evidence type="ECO:0000256" key="7">
    <source>
        <dbReference type="ARBA" id="ARBA00023136"/>
    </source>
</evidence>
<keyword evidence="4" id="KW-0201">Cytochrome c-type biogenesis</keyword>
<dbReference type="Proteomes" id="UP000001693">
    <property type="component" value="Chromosome"/>
</dbReference>
<evidence type="ECO:0000256" key="2">
    <source>
        <dbReference type="ARBA" id="ARBA00022475"/>
    </source>
</evidence>
<dbReference type="KEGG" id="lch:Lcho_1544"/>
<keyword evidence="6" id="KW-1278">Translocase</keyword>
<dbReference type="GO" id="GO:0017004">
    <property type="term" value="P:cytochrome complex assembly"/>
    <property type="evidence" value="ECO:0007669"/>
    <property type="project" value="UniProtKB-KW"/>
</dbReference>
<sequence>MVDVTTSESPSDASLHAGGACLRAVDLACRRGERRLFSGLNLQLQPGRLIWLRADNGRGKTSLLRLLAGLAAPESGDVLLADRPVRKAAALGLRPVYIGHANGLKEDLSAAETLTFMARLHGRSTGQGGAAVPAALTRMGMASRIDAPVRTLSQGQRRRVALARLALEDAPLPWILDEPYDALDSAGIGALDGLLGEHLARGGSAILTSHQPLAATAPPAQTVWLGRNGVEERS</sequence>
<dbReference type="STRING" id="395495.Lcho_1544"/>
<reference evidence="9 10" key="1">
    <citation type="submission" date="2008-03" db="EMBL/GenBank/DDBJ databases">
        <title>Complete sequence of Leptothrix cholodnii SP-6.</title>
        <authorList>
            <consortium name="US DOE Joint Genome Institute"/>
            <person name="Copeland A."/>
            <person name="Lucas S."/>
            <person name="Lapidus A."/>
            <person name="Glavina del Rio T."/>
            <person name="Dalin E."/>
            <person name="Tice H."/>
            <person name="Bruce D."/>
            <person name="Goodwin L."/>
            <person name="Pitluck S."/>
            <person name="Chertkov O."/>
            <person name="Brettin T."/>
            <person name="Detter J.C."/>
            <person name="Han C."/>
            <person name="Kuske C.R."/>
            <person name="Schmutz J."/>
            <person name="Larimer F."/>
            <person name="Land M."/>
            <person name="Hauser L."/>
            <person name="Kyrpides N."/>
            <person name="Lykidis A."/>
            <person name="Emerson D."/>
            <person name="Richardson P."/>
        </authorList>
    </citation>
    <scope>NUCLEOTIDE SEQUENCE [LARGE SCALE GENOMIC DNA]</scope>
    <source>
        <strain evidence="10">ATCC 51168 / LMG 8142 / SP-6</strain>
    </source>
</reference>
<accession>B1XWE4</accession>
<dbReference type="GO" id="GO:0022857">
    <property type="term" value="F:transmembrane transporter activity"/>
    <property type="evidence" value="ECO:0007669"/>
    <property type="project" value="InterPro"/>
</dbReference>
<gene>
    <name evidence="9" type="ordered locus">Lcho_1544</name>
</gene>
<dbReference type="GO" id="GO:0005524">
    <property type="term" value="F:ATP binding"/>
    <property type="evidence" value="ECO:0007669"/>
    <property type="project" value="UniProtKB-KW"/>
</dbReference>
<keyword evidence="10" id="KW-1185">Reference proteome</keyword>
<dbReference type="PROSITE" id="PS50893">
    <property type="entry name" value="ABC_TRANSPORTER_2"/>
    <property type="match status" value="1"/>
</dbReference>
<organism evidence="9 10">
    <name type="scientific">Leptothrix cholodnii (strain ATCC 51168 / LMG 8142 / SP-6)</name>
    <name type="common">Leptothrix discophora (strain SP-6)</name>
    <dbReference type="NCBI Taxonomy" id="395495"/>
    <lineage>
        <taxon>Bacteria</taxon>
        <taxon>Pseudomonadati</taxon>
        <taxon>Pseudomonadota</taxon>
        <taxon>Betaproteobacteria</taxon>
        <taxon>Burkholderiales</taxon>
        <taxon>Sphaerotilaceae</taxon>
        <taxon>Leptothrix</taxon>
    </lineage>
</organism>
<name>B1XWE4_LEPCP</name>
<protein>
    <submittedName>
        <fullName evidence="9">Heme exporter protein CcmA</fullName>
    </submittedName>
</protein>
<evidence type="ECO:0000256" key="3">
    <source>
        <dbReference type="ARBA" id="ARBA00022741"/>
    </source>
</evidence>
<dbReference type="NCBIfam" id="TIGR01189">
    <property type="entry name" value="ccmA"/>
    <property type="match status" value="1"/>
</dbReference>
<dbReference type="eggNOG" id="COG4133">
    <property type="taxonomic scope" value="Bacteria"/>
</dbReference>
<dbReference type="PANTHER" id="PTHR43499">
    <property type="entry name" value="ABC TRANSPORTER I FAMILY MEMBER 1"/>
    <property type="match status" value="1"/>
</dbReference>
<keyword evidence="3" id="KW-0547">Nucleotide-binding</keyword>
<evidence type="ECO:0000259" key="8">
    <source>
        <dbReference type="PROSITE" id="PS50893"/>
    </source>
</evidence>
<proteinExistence type="predicted"/>
<dbReference type="NCBIfam" id="NF010061">
    <property type="entry name" value="PRK13538.1"/>
    <property type="match status" value="1"/>
</dbReference>
<dbReference type="Gene3D" id="3.40.50.300">
    <property type="entry name" value="P-loop containing nucleotide triphosphate hydrolases"/>
    <property type="match status" value="1"/>
</dbReference>
<evidence type="ECO:0000256" key="6">
    <source>
        <dbReference type="ARBA" id="ARBA00022967"/>
    </source>
</evidence>
<feature type="domain" description="ABC transporter" evidence="8">
    <location>
        <begin position="22"/>
        <end position="234"/>
    </location>
</feature>
<dbReference type="InterPro" id="IPR017871">
    <property type="entry name" value="ABC_transporter-like_CS"/>
</dbReference>
<dbReference type="SMART" id="SM00382">
    <property type="entry name" value="AAA"/>
    <property type="match status" value="1"/>
</dbReference>
<dbReference type="PROSITE" id="PS00211">
    <property type="entry name" value="ABC_TRANSPORTER_1"/>
    <property type="match status" value="1"/>
</dbReference>
<dbReference type="InterPro" id="IPR003593">
    <property type="entry name" value="AAA+_ATPase"/>
</dbReference>
<evidence type="ECO:0000256" key="5">
    <source>
        <dbReference type="ARBA" id="ARBA00022840"/>
    </source>
</evidence>